<dbReference type="InterPro" id="IPR036010">
    <property type="entry name" value="2Fe-2S_ferredoxin-like_sf"/>
</dbReference>
<dbReference type="InterPro" id="IPR001041">
    <property type="entry name" value="2Fe-2S_ferredoxin-type"/>
</dbReference>
<evidence type="ECO:0000256" key="6">
    <source>
        <dbReference type="ARBA" id="ARBA00023014"/>
    </source>
</evidence>
<dbReference type="EC" id="1.14.13.82" evidence="8"/>
<reference evidence="8" key="1">
    <citation type="submission" date="2023-07" db="EMBL/GenBank/DDBJ databases">
        <title>Sorghum-associated microbial communities from plants grown in Nebraska, USA.</title>
        <authorList>
            <person name="Schachtman D."/>
        </authorList>
    </citation>
    <scope>NUCLEOTIDE SEQUENCE</scope>
    <source>
        <strain evidence="8">DS3315</strain>
    </source>
</reference>
<keyword evidence="4 8" id="KW-0560">Oxidoreductase</keyword>
<protein>
    <submittedName>
        <fullName evidence="8">Vanillate O-demethylase ferredoxin subunit</fullName>
        <ecNumber evidence="8">1.14.13.82</ecNumber>
    </submittedName>
</protein>
<dbReference type="Pfam" id="PF00111">
    <property type="entry name" value="Fer2"/>
    <property type="match status" value="1"/>
</dbReference>
<evidence type="ECO:0000313" key="9">
    <source>
        <dbReference type="Proteomes" id="UP001224845"/>
    </source>
</evidence>
<dbReference type="InterPro" id="IPR012675">
    <property type="entry name" value="Beta-grasp_dom_sf"/>
</dbReference>
<dbReference type="AlphaFoldDB" id="A0AAW8EHD0"/>
<feature type="domain" description="FAD-binding FR-type" evidence="7">
    <location>
        <begin position="5"/>
        <end position="107"/>
    </location>
</feature>
<evidence type="ECO:0000256" key="3">
    <source>
        <dbReference type="ARBA" id="ARBA00022723"/>
    </source>
</evidence>
<dbReference type="InterPro" id="IPR006058">
    <property type="entry name" value="2Fe2S_fd_BS"/>
</dbReference>
<dbReference type="GO" id="GO:0018489">
    <property type="term" value="F:vanillate monooxygenase activity"/>
    <property type="evidence" value="ECO:0007669"/>
    <property type="project" value="UniProtKB-EC"/>
</dbReference>
<keyword evidence="3" id="KW-0479">Metal-binding</keyword>
<keyword evidence="2" id="KW-0001">2Fe-2S</keyword>
<dbReference type="GO" id="GO:0051537">
    <property type="term" value="F:2 iron, 2 sulfur cluster binding"/>
    <property type="evidence" value="ECO:0007669"/>
    <property type="project" value="UniProtKB-KW"/>
</dbReference>
<gene>
    <name evidence="8" type="ORF">J2W39_003465</name>
</gene>
<dbReference type="GO" id="GO:0046872">
    <property type="term" value="F:metal ion binding"/>
    <property type="evidence" value="ECO:0007669"/>
    <property type="project" value="UniProtKB-KW"/>
</dbReference>
<dbReference type="Gene3D" id="3.10.20.30">
    <property type="match status" value="1"/>
</dbReference>
<keyword evidence="6" id="KW-0411">Iron-sulfur</keyword>
<dbReference type="SUPFAM" id="SSF63380">
    <property type="entry name" value="Riboflavin synthase domain-like"/>
    <property type="match status" value="1"/>
</dbReference>
<dbReference type="RefSeq" id="WP_307594834.1">
    <property type="nucleotide sequence ID" value="NZ_JAUSRV010000008.1"/>
</dbReference>
<dbReference type="PROSITE" id="PS00197">
    <property type="entry name" value="2FE2S_FER_1"/>
    <property type="match status" value="1"/>
</dbReference>
<evidence type="ECO:0000256" key="4">
    <source>
        <dbReference type="ARBA" id="ARBA00023002"/>
    </source>
</evidence>
<name>A0AAW8EHD0_VARPD</name>
<dbReference type="InterPro" id="IPR050415">
    <property type="entry name" value="MRET"/>
</dbReference>
<organism evidence="8 9">
    <name type="scientific">Variovorax paradoxus</name>
    <dbReference type="NCBI Taxonomy" id="34073"/>
    <lineage>
        <taxon>Bacteria</taxon>
        <taxon>Pseudomonadati</taxon>
        <taxon>Pseudomonadota</taxon>
        <taxon>Betaproteobacteria</taxon>
        <taxon>Burkholderiales</taxon>
        <taxon>Comamonadaceae</taxon>
        <taxon>Variovorax</taxon>
    </lineage>
</organism>
<dbReference type="PRINTS" id="PR00409">
    <property type="entry name" value="PHDIOXRDTASE"/>
</dbReference>
<dbReference type="SUPFAM" id="SSF54292">
    <property type="entry name" value="2Fe-2S ferredoxin-like"/>
    <property type="match status" value="1"/>
</dbReference>
<keyword evidence="5" id="KW-0408">Iron</keyword>
<evidence type="ECO:0000256" key="5">
    <source>
        <dbReference type="ARBA" id="ARBA00023004"/>
    </source>
</evidence>
<dbReference type="PANTHER" id="PTHR47354:SF1">
    <property type="entry name" value="CARNITINE MONOOXYGENASE REDUCTASE SUBUNIT"/>
    <property type="match status" value="1"/>
</dbReference>
<dbReference type="Gene3D" id="3.40.50.80">
    <property type="entry name" value="Nucleotide-binding domain of ferredoxin-NADP reductase (FNR) module"/>
    <property type="match status" value="1"/>
</dbReference>
<evidence type="ECO:0000256" key="2">
    <source>
        <dbReference type="ARBA" id="ARBA00022714"/>
    </source>
</evidence>
<dbReference type="PROSITE" id="PS51384">
    <property type="entry name" value="FAD_FR"/>
    <property type="match status" value="1"/>
</dbReference>
<accession>A0AAW8EHD0</accession>
<evidence type="ECO:0000313" key="8">
    <source>
        <dbReference type="EMBL" id="MDP9972223.1"/>
    </source>
</evidence>
<proteinExistence type="predicted"/>
<evidence type="ECO:0000259" key="7">
    <source>
        <dbReference type="PROSITE" id="PS51384"/>
    </source>
</evidence>
<dbReference type="CDD" id="cd00207">
    <property type="entry name" value="fer2"/>
    <property type="match status" value="1"/>
</dbReference>
<dbReference type="InterPro" id="IPR017938">
    <property type="entry name" value="Riboflavin_synthase-like_b-brl"/>
</dbReference>
<comment type="caution">
    <text evidence="8">The sequence shown here is derived from an EMBL/GenBank/DDBJ whole genome shotgun (WGS) entry which is preliminary data.</text>
</comment>
<dbReference type="InterPro" id="IPR039261">
    <property type="entry name" value="FNR_nucleotide-bd"/>
</dbReference>
<dbReference type="PANTHER" id="PTHR47354">
    <property type="entry name" value="NADH OXIDOREDUCTASE HCR"/>
    <property type="match status" value="1"/>
</dbReference>
<dbReference type="Proteomes" id="UP001224845">
    <property type="component" value="Unassembled WGS sequence"/>
</dbReference>
<dbReference type="InterPro" id="IPR017927">
    <property type="entry name" value="FAD-bd_FR_type"/>
</dbReference>
<dbReference type="SUPFAM" id="SSF52343">
    <property type="entry name" value="Ferredoxin reductase-like, C-terminal NADP-linked domain"/>
    <property type="match status" value="1"/>
</dbReference>
<dbReference type="Gene3D" id="2.40.30.10">
    <property type="entry name" value="Translation factors"/>
    <property type="match status" value="1"/>
</dbReference>
<sequence length="316" mass="34130">MPKAIKHLQAVVREIDEPLPGVKRLVLADQDGWRLPAFRPGAHIDLHLANGLVRTYSLCNEPADCKRYVIAVKREEAGRGGSRHIHDELRAGEVIGVSIPRSGLELSPTGMNIFVAGGIGVTPFVSAILAMEREGQSNYQLHWASMGEPSLIDMLAPAVKGGRVHLYNTLEVSPPDIRSIVEGSGPDAKAFCCGPAGMLDAFESAVAEWPESRKHVERFTAPKLVPTLNAQPYSVVLARSGREMEVRPEVGLLATLEAMDADISVSCAGGICGACRTRWIEGPPIHHDRVLSPQERAHEVIVCVAECAGPRLVLDL</sequence>
<keyword evidence="1" id="KW-0285">Flavoprotein</keyword>
<dbReference type="EMBL" id="JAUSRV010000008">
    <property type="protein sequence ID" value="MDP9972223.1"/>
    <property type="molecule type" value="Genomic_DNA"/>
</dbReference>
<evidence type="ECO:0000256" key="1">
    <source>
        <dbReference type="ARBA" id="ARBA00022630"/>
    </source>
</evidence>
<dbReference type="CDD" id="cd06185">
    <property type="entry name" value="PDR_like"/>
    <property type="match status" value="1"/>
</dbReference>